<feature type="domain" description="Calcium-activated chloride channel N-terminal" evidence="3">
    <location>
        <begin position="245"/>
        <end position="397"/>
    </location>
</feature>
<feature type="region of interest" description="Disordered" evidence="1">
    <location>
        <begin position="1278"/>
        <end position="1307"/>
    </location>
</feature>
<keyword evidence="2" id="KW-0812">Transmembrane</keyword>
<feature type="region of interest" description="Disordered" evidence="1">
    <location>
        <begin position="1095"/>
        <end position="1141"/>
    </location>
</feature>
<sequence>MPLCSNRITNFKKDKIVTRRKESTIFTANHRSETFGLFRFKISGIMNSSRLSLRNDFFSLLLLLLSTTTTMMMIVHQHNVMASQQSINLDQLGNYHGLVVGFSNDFRAIKSQYINTTLISIMNQLQKTSNILHRLIGVRIADVTILLPNQWRIDLDYLRSMQFNVHESDQYRTLSDADIIYTNDHRGQILTMQFGDCGEGSLPINFPNHYVSDKNSGKILAHQWLLYRYGVFNEFGFEDDFQYPIYYTPAFGDTSDSDNLLDDYQQHSHHRKHHRYNLHHRHHHQERFDENVVLLQSKPKITSCFQGTNPLFKYSNNCNNVTDPITGRPINPNCDVIPRQDSIQSSFMYAPMAVSELHLCNSTTHDYQAPTKHNIICDYQSIESVIRKHHDFERFKPNFRGPTNQDDAFDNDNDDDLNDDGDVVNASIQHSLTTPPLIRFRIIQNRNDFSLESSSSSSSKAYVLYALPKHKSRYLEASMDMIKKLEFFQHQALFALYGKEFHIVSGWRPSNLLSMIFMDNQNDPRDQNDDEIYYVGKDGTDVNDENHQNQHHHLQQRSTKRIDLNRIFQSIVQQFQNLPGSGAGGGGGNGGTCVLFFSGDQRIENIEIDHIELLADLLNRKNIRLKVILYDHSPTNEVLNFFDQLQSKLQTKSSIEYAFGSRLDSIQSQSISSSSPSSSQAFRTKLPSIINSYLFDLLQDLTEQTHILIRRETIRATEQNGIEFAIDPSIDHNSSTVLIEMSTNGKASDLALGFNLTDSNRKTINFLTFDYYERNIFINYRNLPFGIYRFSFRSTDPNTFITISVRILSQENQFRSYQNAAITAKCWIQNNPAHPLRGYVQVQQGLNGPIYDADVTFLSRSFGKANHRHETVFPSNDNGRGNPDITGHDGIFSAYLDPIFPESDDTSINSIGAHTIFARIVGRRTSMKPGNFGNTVMFTNKPRCCGSELKNQHDDQLIEHRFERIVYCGSIYHSIQSSFTHGKNYAIRDLRIISFDAQNRTISLEWNSPFYSMDPNKPVIIKAFHSFSEHNRLPLEIKESFDREQNEAEIEIITNPSSISSSSESISTSNIITSTSTVPLIGDNEKDLYHVTMNGDHQSESSEHSSESIVIPSSSTTSSSSSSSSSLSSQSIRSVPSSPKSIKTITNSLRQISIRILSQEEGYYLIAVKERNEMSETRPSNIVTVYLKSNLMIDNTTAMHNDDGLFTGPFRESYRTKPPSWIHVLIICILAALFLFIFVLIIICFTVGHNRRQQTKMSNEFDTNDSMKKGKSDQKIIMIDDDKLSKNKSSSTSSSSTSSSSSSTSPAKPFYLAQDVNGLMLNEKSQTNPNRSLSSVNTIDNLNGYHHLSSSNSSNNNNNNDHNTNLLHRPNLQSNSPGISLSAIDSMTKQLGYEQLHSSATIVDGTNQSSSQTTSTILSSTNPTIDNNGLLKEMNVATLMPNSWDAKDLLDHWGKMQEAKLRHQDLSQHSSQNSQPIKTDSHSPSVISYDGSLAIDNYYHQQQQQQQQHQKSNSYLCQPAIVQQQQNEILLQTSSYQPQLSSSMTSINSPYSNASSIWQHQQQQQLQQQKQPNYNPYLHQNLNAQLNQHHHSKPSMPTTMSPIEYYRNDPIDENNLGVNYHFQHHNNNHHFNHLNHLHHHHHHHHHPNHTHPSNLHLSQPQSSMNFDDNGLPEYSVVRKNLPTNISQV</sequence>
<evidence type="ECO:0000259" key="3">
    <source>
        <dbReference type="Pfam" id="PF08434"/>
    </source>
</evidence>
<feature type="compositionally biased region" description="Basic and acidic residues" evidence="1">
    <location>
        <begin position="1097"/>
        <end position="1106"/>
    </location>
</feature>
<organism evidence="4">
    <name type="scientific">Sarcoptes scabiei</name>
    <name type="common">Itch mite</name>
    <name type="synonym">Acarus scabiei</name>
    <dbReference type="NCBI Taxonomy" id="52283"/>
    <lineage>
        <taxon>Eukaryota</taxon>
        <taxon>Metazoa</taxon>
        <taxon>Ecdysozoa</taxon>
        <taxon>Arthropoda</taxon>
        <taxon>Chelicerata</taxon>
        <taxon>Arachnida</taxon>
        <taxon>Acari</taxon>
        <taxon>Acariformes</taxon>
        <taxon>Sarcoptiformes</taxon>
        <taxon>Astigmata</taxon>
        <taxon>Psoroptidia</taxon>
        <taxon>Sarcoptoidea</taxon>
        <taxon>Sarcoptidae</taxon>
        <taxon>Sarcoptinae</taxon>
        <taxon>Sarcoptes</taxon>
    </lineage>
</organism>
<feature type="compositionally biased region" description="Low complexity" evidence="1">
    <location>
        <begin position="1107"/>
        <end position="1141"/>
    </location>
</feature>
<feature type="region of interest" description="Disordered" evidence="1">
    <location>
        <begin position="1344"/>
        <end position="1364"/>
    </location>
</feature>
<feature type="compositionally biased region" description="Low complexity" evidence="1">
    <location>
        <begin position="1406"/>
        <end position="1422"/>
    </location>
</feature>
<keyword evidence="2" id="KW-1133">Transmembrane helix</keyword>
<feature type="compositionally biased region" description="Polar residues" evidence="1">
    <location>
        <begin position="1467"/>
        <end position="1486"/>
    </location>
</feature>
<evidence type="ECO:0000313" key="4">
    <source>
        <dbReference type="EMBL" id="KAF7495239.1"/>
    </source>
</evidence>
<evidence type="ECO:0000256" key="1">
    <source>
        <dbReference type="SAM" id="MobiDB-lite"/>
    </source>
</evidence>
<feature type="transmembrane region" description="Helical" evidence="2">
    <location>
        <begin position="1221"/>
        <end position="1247"/>
    </location>
</feature>
<dbReference type="OrthoDB" id="687730at2759"/>
<keyword evidence="6" id="KW-1185">Reference proteome</keyword>
<feature type="region of interest" description="Disordered" evidence="1">
    <location>
        <begin position="1404"/>
        <end position="1424"/>
    </location>
</feature>
<keyword evidence="2" id="KW-0472">Membrane</keyword>
<dbReference type="Proteomes" id="UP000070412">
    <property type="component" value="Unassembled WGS sequence"/>
</dbReference>
<dbReference type="Pfam" id="PF08434">
    <property type="entry name" value="CLCA"/>
    <property type="match status" value="2"/>
</dbReference>
<protein>
    <recommendedName>
        <fullName evidence="3">Calcium-activated chloride channel N-terminal domain-containing protein</fullName>
    </recommendedName>
</protein>
<dbReference type="EMBL" id="WVUK01000049">
    <property type="protein sequence ID" value="KAF7495239.1"/>
    <property type="molecule type" value="Genomic_DNA"/>
</dbReference>
<feature type="transmembrane region" description="Helical" evidence="2">
    <location>
        <begin position="57"/>
        <end position="75"/>
    </location>
</feature>
<evidence type="ECO:0000313" key="6">
    <source>
        <dbReference type="Proteomes" id="UP000070412"/>
    </source>
</evidence>
<evidence type="ECO:0000256" key="2">
    <source>
        <dbReference type="SAM" id="Phobius"/>
    </source>
</evidence>
<reference evidence="4" key="2">
    <citation type="submission" date="2020-01" db="EMBL/GenBank/DDBJ databases">
        <authorList>
            <person name="Korhonen P.K.K."/>
            <person name="Guangxu M.G."/>
            <person name="Wang T.W."/>
            <person name="Stroehlein A.J.S."/>
            <person name="Young N.D."/>
            <person name="Ang C.-S.A."/>
            <person name="Fernando D.W.F."/>
            <person name="Lu H.L."/>
            <person name="Taylor S.T."/>
            <person name="Ehtesham M.E.M."/>
            <person name="Najaraj S.H.N."/>
            <person name="Harsha G.H.G."/>
            <person name="Madugundu A.M."/>
            <person name="Renuse S.R."/>
            <person name="Holt D.H."/>
            <person name="Pandey A.P."/>
            <person name="Papenfuss A.P."/>
            <person name="Gasser R.B.G."/>
            <person name="Fischer K.F."/>
        </authorList>
    </citation>
    <scope>NUCLEOTIDE SEQUENCE</scope>
    <source>
        <strain evidence="4">SSS_KF_BRIS2020</strain>
    </source>
</reference>
<reference evidence="6" key="1">
    <citation type="journal article" date="2020" name="PLoS Negl. Trop. Dis.">
        <title>High-quality nuclear genome for Sarcoptes scabiei-A critical resource for a neglected parasite.</title>
        <authorList>
            <person name="Korhonen P.K."/>
            <person name="Gasser R.B."/>
            <person name="Ma G."/>
            <person name="Wang T."/>
            <person name="Stroehlein A.J."/>
            <person name="Young N.D."/>
            <person name="Ang C.S."/>
            <person name="Fernando D.D."/>
            <person name="Lu H.C."/>
            <person name="Taylor S."/>
            <person name="Reynolds S.L."/>
            <person name="Mofiz E."/>
            <person name="Najaraj S.H."/>
            <person name="Gowda H."/>
            <person name="Madugundu A."/>
            <person name="Renuse S."/>
            <person name="Holt D."/>
            <person name="Pandey A."/>
            <person name="Papenfuss A.T."/>
            <person name="Fischer K."/>
        </authorList>
    </citation>
    <scope>NUCLEOTIDE SEQUENCE [LARGE SCALE GENOMIC DNA]</scope>
</reference>
<gene>
    <name evidence="4" type="ORF">SSS_6898</name>
</gene>
<evidence type="ECO:0000313" key="5">
    <source>
        <dbReference type="EnsemblMetazoa" id="KAF7495239.1"/>
    </source>
</evidence>
<dbReference type="EnsemblMetazoa" id="SSS_6898s_mrna">
    <property type="protein sequence ID" value="KAF7495239.1"/>
    <property type="gene ID" value="SSS_6898"/>
</dbReference>
<proteinExistence type="predicted"/>
<feature type="domain" description="Calcium-activated chloride channel N-terminal" evidence="3">
    <location>
        <begin position="121"/>
        <end position="241"/>
    </location>
</feature>
<feature type="compositionally biased region" description="Basic residues" evidence="1">
    <location>
        <begin position="1631"/>
        <end position="1649"/>
    </location>
</feature>
<accession>A0A834VH97</accession>
<feature type="region of interest" description="Disordered" evidence="1">
    <location>
        <begin position="1461"/>
        <end position="1486"/>
    </location>
</feature>
<feature type="region of interest" description="Disordered" evidence="1">
    <location>
        <begin position="1631"/>
        <end position="1671"/>
    </location>
</feature>
<name>A0A834VH97_SARSC</name>
<dbReference type="InterPro" id="IPR013642">
    <property type="entry name" value="CLCA_N"/>
</dbReference>
<feature type="compositionally biased region" description="Low complexity" evidence="1">
    <location>
        <begin position="1289"/>
        <end position="1305"/>
    </location>
</feature>
<reference evidence="5" key="3">
    <citation type="submission" date="2022-06" db="UniProtKB">
        <authorList>
            <consortium name="EnsemblMetazoa"/>
        </authorList>
    </citation>
    <scope>IDENTIFICATION</scope>
</reference>